<keyword evidence="1" id="KW-0472">Membrane</keyword>
<keyword evidence="1" id="KW-1133">Transmembrane helix</keyword>
<evidence type="ECO:0000313" key="2">
    <source>
        <dbReference type="EMBL" id="WDE11410.1"/>
    </source>
</evidence>
<dbReference type="Proteomes" id="UP001215231">
    <property type="component" value="Chromosome"/>
</dbReference>
<keyword evidence="3" id="KW-1185">Reference proteome</keyword>
<proteinExistence type="predicted"/>
<keyword evidence="1" id="KW-0812">Transmembrane</keyword>
<gene>
    <name evidence="2" type="ORF">H3N35_24860</name>
</gene>
<dbReference type="RefSeq" id="WP_274051569.1">
    <property type="nucleotide sequence ID" value="NZ_CP059693.1"/>
</dbReference>
<accession>A0ABY7VEJ8</accession>
<feature type="transmembrane region" description="Helical" evidence="1">
    <location>
        <begin position="103"/>
        <end position="125"/>
    </location>
</feature>
<reference evidence="2 3" key="1">
    <citation type="journal article" date="2022" name="Mar. Drugs">
        <title>Bioassay-Guided Fractionation Leads to the Detection of Cholic Acid Generated by the Rare Thalassomonas sp.</title>
        <authorList>
            <person name="Pheiffer F."/>
            <person name="Schneider Y.K."/>
            <person name="Hansen E.H."/>
            <person name="Andersen J.H."/>
            <person name="Isaksson J."/>
            <person name="Busche T."/>
            <person name="R C."/>
            <person name="Kalinowski J."/>
            <person name="Zyl L.V."/>
            <person name="Trindade M."/>
        </authorList>
    </citation>
    <scope>NUCLEOTIDE SEQUENCE [LARGE SCALE GENOMIC DNA]</scope>
    <source>
        <strain evidence="2 3">A5K-61T</strain>
    </source>
</reference>
<protein>
    <submittedName>
        <fullName evidence="2">Uncharacterized protein</fullName>
    </submittedName>
</protein>
<dbReference type="EMBL" id="CP059693">
    <property type="protein sequence ID" value="WDE11410.1"/>
    <property type="molecule type" value="Genomic_DNA"/>
</dbReference>
<evidence type="ECO:0000256" key="1">
    <source>
        <dbReference type="SAM" id="Phobius"/>
    </source>
</evidence>
<name>A0ABY7VEJ8_9GAMM</name>
<organism evidence="2 3">
    <name type="scientific">Thalassomonas haliotis</name>
    <dbReference type="NCBI Taxonomy" id="485448"/>
    <lineage>
        <taxon>Bacteria</taxon>
        <taxon>Pseudomonadati</taxon>
        <taxon>Pseudomonadota</taxon>
        <taxon>Gammaproteobacteria</taxon>
        <taxon>Alteromonadales</taxon>
        <taxon>Colwelliaceae</taxon>
        <taxon>Thalassomonas</taxon>
    </lineage>
</organism>
<evidence type="ECO:0000313" key="3">
    <source>
        <dbReference type="Proteomes" id="UP001215231"/>
    </source>
</evidence>
<sequence>MAYEQNTGKVTIGMNLISKSKPPNIPTTAIGITSDSQSPIPRVKYEIKLPELKGSVGNFNYVAANISIAIEVTPVGSGGAGNKGRLDIREFVSASSSGIDSKAIAAGLVVGASLLIIGTLVGTFLPQEQVLLMIPHHLQVPL</sequence>